<keyword evidence="5" id="KW-0805">Transcription regulation</keyword>
<evidence type="ECO:0000256" key="5">
    <source>
        <dbReference type="ARBA" id="ARBA00023015"/>
    </source>
</evidence>
<evidence type="ECO:0000256" key="4">
    <source>
        <dbReference type="ARBA" id="ARBA00022695"/>
    </source>
</evidence>
<dbReference type="Pfam" id="PF04552">
    <property type="entry name" value="Sigma54_DBD"/>
    <property type="match status" value="1"/>
</dbReference>
<feature type="region of interest" description="Disordered" evidence="9">
    <location>
        <begin position="49"/>
        <end position="88"/>
    </location>
</feature>
<evidence type="ECO:0000256" key="1">
    <source>
        <dbReference type="ARBA" id="ARBA00008798"/>
    </source>
</evidence>
<evidence type="ECO:0000259" key="11">
    <source>
        <dbReference type="Pfam" id="PF04963"/>
    </source>
</evidence>
<dbReference type="PIRSF" id="PIRSF000774">
    <property type="entry name" value="RpoN"/>
    <property type="match status" value="1"/>
</dbReference>
<dbReference type="GO" id="GO:0006352">
    <property type="term" value="P:DNA-templated transcription initiation"/>
    <property type="evidence" value="ECO:0007669"/>
    <property type="project" value="InterPro"/>
</dbReference>
<dbReference type="Proteomes" id="UP000027442">
    <property type="component" value="Unassembled WGS sequence"/>
</dbReference>
<evidence type="ECO:0000256" key="8">
    <source>
        <dbReference type="ARBA" id="ARBA00023163"/>
    </source>
</evidence>
<dbReference type="PANTHER" id="PTHR32248">
    <property type="entry name" value="RNA POLYMERASE SIGMA-54 FACTOR"/>
    <property type="match status" value="1"/>
</dbReference>
<comment type="caution">
    <text evidence="12">The sequence shown here is derived from an EMBL/GenBank/DDBJ whole genome shotgun (WGS) entry which is preliminary data.</text>
</comment>
<feature type="domain" description="RNA polymerase sigma factor 54 DNA-binding" evidence="10">
    <location>
        <begin position="342"/>
        <end position="499"/>
    </location>
</feature>
<evidence type="ECO:0000256" key="3">
    <source>
        <dbReference type="ARBA" id="ARBA00022679"/>
    </source>
</evidence>
<dbReference type="Gene3D" id="1.10.10.1330">
    <property type="entry name" value="RNA polymerase sigma-54 factor, core-binding domain"/>
    <property type="match status" value="1"/>
</dbReference>
<protein>
    <submittedName>
        <fullName evidence="12">RNA polymerase sigma-54 factor</fullName>
    </submittedName>
</protein>
<dbReference type="eggNOG" id="COG1508">
    <property type="taxonomic scope" value="Bacteria"/>
</dbReference>
<dbReference type="PRINTS" id="PR00045">
    <property type="entry name" value="SIGMA54FCT"/>
</dbReference>
<dbReference type="InterPro" id="IPR007634">
    <property type="entry name" value="RNA_pol_sigma_54_DNA-bd"/>
</dbReference>
<sequence>MAQKLIQTQTQKQVQVQRLSQQQMLQVRLLEMPLTELEQSVVAELDDNPALETDTHEANEVENYDSTGANDDQGDEDFDQQTEREEREQALDAALENIGRDDEMPETFSRENHHNAEYEEIVYGDTTSFYDKLKEQVGEIDLNDEEEQVLLYLIGSLDSDGLLRKDLDTIADELAIYQNLDVETPEIERMLGVLQTFDPAGIGARSLKECLLIQIARKPESWVKEMMRRVIDECFDAFTKKHWDTIQTQLQLTDEQVQDVQAEIRKLNPKPGASMGETQGRNLQQITPDFIVDTDDDGKVSFYLSRGNIPQLMVSPSFADMVDHYRNNKANMTKGEKEALLYAKEKVEKAQGYIEAIKQRRHTLSVTMQAIIDIQRKFFVEGDEADLRPMILKDIADRTGLDISTISRVSNIKYAQTKWGTFPLRFFFTDAYTTGDGEELSTRKIKIALKELIDNEDKKKPLSDDLLKEELAKKGLPIARRTVAKYREQLGLPVARLRKG</sequence>
<dbReference type="InterPro" id="IPR038709">
    <property type="entry name" value="RpoN_core-bd_sf"/>
</dbReference>
<dbReference type="PROSITE" id="PS50044">
    <property type="entry name" value="SIGMA54_3"/>
    <property type="match status" value="1"/>
</dbReference>
<keyword evidence="13" id="KW-1185">Reference proteome</keyword>
<dbReference type="PATRIC" id="fig|1122985.7.peg.3127"/>
<proteinExistence type="inferred from homology"/>
<dbReference type="GO" id="GO:0016987">
    <property type="term" value="F:sigma factor activity"/>
    <property type="evidence" value="ECO:0007669"/>
    <property type="project" value="UniProtKB-KW"/>
</dbReference>
<dbReference type="Gene3D" id="1.10.10.60">
    <property type="entry name" value="Homeodomain-like"/>
    <property type="match status" value="1"/>
</dbReference>
<evidence type="ECO:0000256" key="9">
    <source>
        <dbReference type="SAM" id="MobiDB-lite"/>
    </source>
</evidence>
<dbReference type="GO" id="GO:0003677">
    <property type="term" value="F:DNA binding"/>
    <property type="evidence" value="ECO:0007669"/>
    <property type="project" value="UniProtKB-KW"/>
</dbReference>
<evidence type="ECO:0000313" key="12">
    <source>
        <dbReference type="EMBL" id="KDR50932.1"/>
    </source>
</evidence>
<organism evidence="12 13">
    <name type="scientific">Hoylesella loescheii DSM 19665 = JCM 12249 = ATCC 15930</name>
    <dbReference type="NCBI Taxonomy" id="1122985"/>
    <lineage>
        <taxon>Bacteria</taxon>
        <taxon>Pseudomonadati</taxon>
        <taxon>Bacteroidota</taxon>
        <taxon>Bacteroidia</taxon>
        <taxon>Bacteroidales</taxon>
        <taxon>Prevotellaceae</taxon>
        <taxon>Hoylesella</taxon>
    </lineage>
</organism>
<dbReference type="InterPro" id="IPR007046">
    <property type="entry name" value="RNA_pol_sigma_54_core-bd"/>
</dbReference>
<accession>A0A069QE31</accession>
<evidence type="ECO:0000256" key="2">
    <source>
        <dbReference type="ARBA" id="ARBA00022478"/>
    </source>
</evidence>
<dbReference type="InterPro" id="IPR000394">
    <property type="entry name" value="RNA_pol_sigma_54"/>
</dbReference>
<dbReference type="GO" id="GO:0001216">
    <property type="term" value="F:DNA-binding transcription activator activity"/>
    <property type="evidence" value="ECO:0007669"/>
    <property type="project" value="InterPro"/>
</dbReference>
<reference evidence="12 13" key="1">
    <citation type="submission" date="2013-08" db="EMBL/GenBank/DDBJ databases">
        <authorList>
            <person name="Weinstock G."/>
            <person name="Sodergren E."/>
            <person name="Wylie T."/>
            <person name="Fulton L."/>
            <person name="Fulton R."/>
            <person name="Fronick C."/>
            <person name="O'Laughlin M."/>
            <person name="Godfrey J."/>
            <person name="Miner T."/>
            <person name="Herter B."/>
            <person name="Appelbaum E."/>
            <person name="Cordes M."/>
            <person name="Lek S."/>
            <person name="Wollam A."/>
            <person name="Pepin K.H."/>
            <person name="Palsikar V.B."/>
            <person name="Mitreva M."/>
            <person name="Wilson R.K."/>
        </authorList>
    </citation>
    <scope>NUCLEOTIDE SEQUENCE [LARGE SCALE GENOMIC DNA]</scope>
    <source>
        <strain evidence="12 13">ATCC 15930</strain>
    </source>
</reference>
<dbReference type="NCBIfam" id="TIGR02395">
    <property type="entry name" value="rpoN_sigma"/>
    <property type="match status" value="1"/>
</dbReference>
<dbReference type="Pfam" id="PF00309">
    <property type="entry name" value="Sigma54_AID"/>
    <property type="match status" value="1"/>
</dbReference>
<dbReference type="HOGENOM" id="CLU_020569_0_1_10"/>
<comment type="similarity">
    <text evidence="1">Belongs to the sigma-54 factor family.</text>
</comment>
<evidence type="ECO:0000313" key="13">
    <source>
        <dbReference type="Proteomes" id="UP000027442"/>
    </source>
</evidence>
<evidence type="ECO:0000256" key="7">
    <source>
        <dbReference type="ARBA" id="ARBA00023125"/>
    </source>
</evidence>
<dbReference type="GO" id="GO:0016779">
    <property type="term" value="F:nucleotidyltransferase activity"/>
    <property type="evidence" value="ECO:0007669"/>
    <property type="project" value="UniProtKB-KW"/>
</dbReference>
<keyword evidence="6" id="KW-0731">Sigma factor</keyword>
<dbReference type="EMBL" id="JNGW01000131">
    <property type="protein sequence ID" value="KDR50932.1"/>
    <property type="molecule type" value="Genomic_DNA"/>
</dbReference>
<feature type="domain" description="RNA polymerase sigma factor 54 core-binding" evidence="11">
    <location>
        <begin position="125"/>
        <end position="317"/>
    </location>
</feature>
<dbReference type="Pfam" id="PF04963">
    <property type="entry name" value="Sigma54_CBD"/>
    <property type="match status" value="1"/>
</dbReference>
<keyword evidence="2" id="KW-0240">DNA-directed RNA polymerase</keyword>
<dbReference type="RefSeq" id="WP_018967056.1">
    <property type="nucleotide sequence ID" value="NZ_KB899213.1"/>
</dbReference>
<name>A0A069QE31_HOYLO</name>
<evidence type="ECO:0000259" key="10">
    <source>
        <dbReference type="Pfam" id="PF04552"/>
    </source>
</evidence>
<dbReference type="GO" id="GO:0000428">
    <property type="term" value="C:DNA-directed RNA polymerase complex"/>
    <property type="evidence" value="ECO:0007669"/>
    <property type="project" value="UniProtKB-KW"/>
</dbReference>
<gene>
    <name evidence="12" type="ORF">HMPREF1991_03024</name>
</gene>
<keyword evidence="8" id="KW-0804">Transcription</keyword>
<dbReference type="PROSITE" id="PS00718">
    <property type="entry name" value="SIGMA54_2"/>
    <property type="match status" value="1"/>
</dbReference>
<dbReference type="AlphaFoldDB" id="A0A069QE31"/>
<keyword evidence="3" id="KW-0808">Transferase</keyword>
<keyword evidence="4" id="KW-0548">Nucleotidyltransferase</keyword>
<evidence type="ECO:0000256" key="6">
    <source>
        <dbReference type="ARBA" id="ARBA00023082"/>
    </source>
</evidence>
<keyword evidence="7" id="KW-0238">DNA-binding</keyword>
<dbReference type="PANTHER" id="PTHR32248:SF4">
    <property type="entry name" value="RNA POLYMERASE SIGMA-54 FACTOR"/>
    <property type="match status" value="1"/>
</dbReference>